<gene>
    <name evidence="2" type="ORF">GIB67_029526</name>
</gene>
<proteinExistence type="predicted"/>
<evidence type="ECO:0000256" key="1">
    <source>
        <dbReference type="SAM" id="MobiDB-lite"/>
    </source>
</evidence>
<dbReference type="EMBL" id="JACGCM010000445">
    <property type="protein sequence ID" value="KAF6172108.1"/>
    <property type="molecule type" value="Genomic_DNA"/>
</dbReference>
<dbReference type="AlphaFoldDB" id="A0A7J7NYV4"/>
<evidence type="ECO:0000313" key="2">
    <source>
        <dbReference type="EMBL" id="KAF6172108.1"/>
    </source>
</evidence>
<evidence type="ECO:0000313" key="3">
    <source>
        <dbReference type="Proteomes" id="UP000541444"/>
    </source>
</evidence>
<reference evidence="2 3" key="1">
    <citation type="journal article" date="2020" name="IScience">
        <title>Genome Sequencing of the Endangered Kingdonia uniflora (Circaeasteraceae, Ranunculales) Reveals Potential Mechanisms of Evolutionary Specialization.</title>
        <authorList>
            <person name="Sun Y."/>
            <person name="Deng T."/>
            <person name="Zhang A."/>
            <person name="Moore M.J."/>
            <person name="Landis J.B."/>
            <person name="Lin N."/>
            <person name="Zhang H."/>
            <person name="Zhang X."/>
            <person name="Huang J."/>
            <person name="Zhang X."/>
            <person name="Sun H."/>
            <person name="Wang H."/>
        </authorList>
    </citation>
    <scope>NUCLEOTIDE SEQUENCE [LARGE SCALE GENOMIC DNA]</scope>
    <source>
        <strain evidence="2">TB1705</strain>
        <tissue evidence="2">Leaf</tissue>
    </source>
</reference>
<name>A0A7J7NYV4_9MAGN</name>
<keyword evidence="3" id="KW-1185">Reference proteome</keyword>
<dbReference type="Proteomes" id="UP000541444">
    <property type="component" value="Unassembled WGS sequence"/>
</dbReference>
<feature type="region of interest" description="Disordered" evidence="1">
    <location>
        <begin position="88"/>
        <end position="107"/>
    </location>
</feature>
<sequence>MNKPSSVAEQEAMKAIEREKQTKKADFIASFSSIEEESMVYPSSLPVELDIFDEYVLPQAAKRKLMKSTNTMWRNGKKILRKKYDECDTDDERKKNCLKKTKPEDWV</sequence>
<comment type="caution">
    <text evidence="2">The sequence shown here is derived from an EMBL/GenBank/DDBJ whole genome shotgun (WGS) entry which is preliminary data.</text>
</comment>
<protein>
    <submittedName>
        <fullName evidence="2">Uncharacterized protein</fullName>
    </submittedName>
</protein>
<accession>A0A7J7NYV4</accession>
<organism evidence="2 3">
    <name type="scientific">Kingdonia uniflora</name>
    <dbReference type="NCBI Taxonomy" id="39325"/>
    <lineage>
        <taxon>Eukaryota</taxon>
        <taxon>Viridiplantae</taxon>
        <taxon>Streptophyta</taxon>
        <taxon>Embryophyta</taxon>
        <taxon>Tracheophyta</taxon>
        <taxon>Spermatophyta</taxon>
        <taxon>Magnoliopsida</taxon>
        <taxon>Ranunculales</taxon>
        <taxon>Circaeasteraceae</taxon>
        <taxon>Kingdonia</taxon>
    </lineage>
</organism>